<evidence type="ECO:0000256" key="1">
    <source>
        <dbReference type="SAM" id="Phobius"/>
    </source>
</evidence>
<keyword evidence="1" id="KW-1133">Transmembrane helix</keyword>
<sequence length="98" mass="10280">MEAYYATLGAARILILFVGSLIIVFGIARAIPAARGPGGRARVARQIGEHAALGLDYFVGATILNLALNPTWAAVVTTALTIAVRKTLTFSLGRSARL</sequence>
<evidence type="ECO:0000313" key="2">
    <source>
        <dbReference type="EMBL" id="CAA9417185.1"/>
    </source>
</evidence>
<dbReference type="EMBL" id="CADCVB010000057">
    <property type="protein sequence ID" value="CAA9417185.1"/>
    <property type="molecule type" value="Genomic_DNA"/>
</dbReference>
<reference evidence="2" key="1">
    <citation type="submission" date="2020-02" db="EMBL/GenBank/DDBJ databases">
        <authorList>
            <person name="Meier V. D."/>
        </authorList>
    </citation>
    <scope>NUCLEOTIDE SEQUENCE</scope>
    <source>
        <strain evidence="2">AVDCRST_MAG78</strain>
    </source>
</reference>
<accession>A0A6J4PMR7</accession>
<dbReference type="InterPro" id="IPR012427">
    <property type="entry name" value="DUF1622"/>
</dbReference>
<name>A0A6J4PMR7_9ACTN</name>
<keyword evidence="1" id="KW-0812">Transmembrane</keyword>
<dbReference type="Pfam" id="PF07784">
    <property type="entry name" value="DUF1622"/>
    <property type="match status" value="1"/>
</dbReference>
<dbReference type="AlphaFoldDB" id="A0A6J4PMR7"/>
<organism evidence="2">
    <name type="scientific">uncultured Rubrobacteraceae bacterium</name>
    <dbReference type="NCBI Taxonomy" id="349277"/>
    <lineage>
        <taxon>Bacteria</taxon>
        <taxon>Bacillati</taxon>
        <taxon>Actinomycetota</taxon>
        <taxon>Rubrobacteria</taxon>
        <taxon>Rubrobacterales</taxon>
        <taxon>Rubrobacteraceae</taxon>
        <taxon>environmental samples</taxon>
    </lineage>
</organism>
<evidence type="ECO:0008006" key="3">
    <source>
        <dbReference type="Google" id="ProtNLM"/>
    </source>
</evidence>
<feature type="transmembrane region" description="Helical" evidence="1">
    <location>
        <begin position="12"/>
        <end position="32"/>
    </location>
</feature>
<keyword evidence="1" id="KW-0472">Membrane</keyword>
<gene>
    <name evidence="2" type="ORF">AVDCRST_MAG78-772</name>
</gene>
<protein>
    <recommendedName>
        <fullName evidence="3">DUF1622 domain-containing protein</fullName>
    </recommendedName>
</protein>
<proteinExistence type="predicted"/>